<feature type="compositionally biased region" description="Polar residues" evidence="1">
    <location>
        <begin position="140"/>
        <end position="172"/>
    </location>
</feature>
<feature type="compositionally biased region" description="Polar residues" evidence="1">
    <location>
        <begin position="518"/>
        <end position="539"/>
    </location>
</feature>
<dbReference type="Proteomes" id="UP001385951">
    <property type="component" value="Unassembled WGS sequence"/>
</dbReference>
<evidence type="ECO:0000256" key="1">
    <source>
        <dbReference type="SAM" id="MobiDB-lite"/>
    </source>
</evidence>
<gene>
    <name evidence="2" type="ORF">QCA50_012604</name>
</gene>
<keyword evidence="3" id="KW-1185">Reference proteome</keyword>
<reference evidence="2 3" key="1">
    <citation type="submission" date="2022-09" db="EMBL/GenBank/DDBJ databases">
        <authorList>
            <person name="Palmer J.M."/>
        </authorList>
    </citation>
    <scope>NUCLEOTIDE SEQUENCE [LARGE SCALE GENOMIC DNA]</scope>
    <source>
        <strain evidence="2 3">DSM 7382</strain>
    </source>
</reference>
<feature type="region of interest" description="Disordered" evidence="1">
    <location>
        <begin position="503"/>
        <end position="574"/>
    </location>
</feature>
<organism evidence="2 3">
    <name type="scientific">Cerrena zonata</name>
    <dbReference type="NCBI Taxonomy" id="2478898"/>
    <lineage>
        <taxon>Eukaryota</taxon>
        <taxon>Fungi</taxon>
        <taxon>Dikarya</taxon>
        <taxon>Basidiomycota</taxon>
        <taxon>Agaricomycotina</taxon>
        <taxon>Agaricomycetes</taxon>
        <taxon>Polyporales</taxon>
        <taxon>Cerrenaceae</taxon>
        <taxon>Cerrena</taxon>
    </lineage>
</organism>
<dbReference type="EMBL" id="JASBNA010000026">
    <property type="protein sequence ID" value="KAK7684280.1"/>
    <property type="molecule type" value="Genomic_DNA"/>
</dbReference>
<proteinExistence type="predicted"/>
<protein>
    <submittedName>
        <fullName evidence="2">Uncharacterized protein</fullName>
    </submittedName>
</protein>
<accession>A0AAW0G5K9</accession>
<dbReference type="AlphaFoldDB" id="A0AAW0G5K9"/>
<comment type="caution">
    <text evidence="2">The sequence shown here is derived from an EMBL/GenBank/DDBJ whole genome shotgun (WGS) entry which is preliminary data.</text>
</comment>
<feature type="region of interest" description="Disordered" evidence="1">
    <location>
        <begin position="399"/>
        <end position="423"/>
    </location>
</feature>
<evidence type="ECO:0000313" key="3">
    <source>
        <dbReference type="Proteomes" id="UP001385951"/>
    </source>
</evidence>
<feature type="region of interest" description="Disordered" evidence="1">
    <location>
        <begin position="184"/>
        <end position="210"/>
    </location>
</feature>
<evidence type="ECO:0000313" key="2">
    <source>
        <dbReference type="EMBL" id="KAK7684280.1"/>
    </source>
</evidence>
<feature type="compositionally biased region" description="Low complexity" evidence="1">
    <location>
        <begin position="565"/>
        <end position="574"/>
    </location>
</feature>
<feature type="compositionally biased region" description="Polar residues" evidence="1">
    <location>
        <begin position="405"/>
        <end position="423"/>
    </location>
</feature>
<name>A0AAW0G5K9_9APHY</name>
<sequence>MGPVRAHDGSTIPNRHHRGKIAQTCSNGPCHWTTLLTQTAYFFDDAQKLAQQIQSQRLGNPIRYLEDDYILRFAEAIPLDHSNGSLQCSNPSCCLATDKLRRRKASKLCVQQMCSTCCLAAYQYAVAQGLRRDSCRPHNQPVSDAGRSTPSSQVAASSHIASSTTLPDRSTVSTRMIEPIEAYTLPSPLSDPPKSQSQTQPPGIDAIRPTTRASLNQRKARTLSMPIAPAVLEEHSIARRKADEIKSAKQQHLDSKERKKRTCEIVFYYENGKPPLKVMQYVPNYPDLAVCNLDAFQEFNLDKATFLDFWSRDGTWMTIRIETNITVDREKPVILRLRPSATMSLTDCPGLDDECLRLSKHRLKSNKRTAQDVLVSPPRKIAKYMAATDSESVVSNTHEAGFRTETPSEIVSDSPIASESNSTNRRWPTYWTISELQAGLERIKTIIHENPHITEKSIFSTVFSGCPYQKSSVGRVKETLRNTTPQIIKHYAMHTWKSFNSLTKSNASGKPNIESEGQKTSSQPPRLSIPSETQPQEPGSQPEAPTLTLPFPEIPPLFLDAASEPMPDSLDSSSDILDLPPMNAFDELFGFNPDTPLCQFCDDPITPHPSRTLREMQEKLIRQTLPDPLPCNPNHRRAQDFTIYQAYCDRHELETISLPTARAAGWLLTPISTVFISVP</sequence>
<feature type="region of interest" description="Disordered" evidence="1">
    <location>
        <begin position="134"/>
        <end position="172"/>
    </location>
</feature>